<feature type="region of interest" description="Disordered" evidence="1">
    <location>
        <begin position="1"/>
        <end position="22"/>
    </location>
</feature>
<organism evidence="3 4">
    <name type="scientific">Rubripirellula obstinata</name>
    <dbReference type="NCBI Taxonomy" id="406547"/>
    <lineage>
        <taxon>Bacteria</taxon>
        <taxon>Pseudomonadati</taxon>
        <taxon>Planctomycetota</taxon>
        <taxon>Planctomycetia</taxon>
        <taxon>Pirellulales</taxon>
        <taxon>Pirellulaceae</taxon>
        <taxon>Rubripirellula</taxon>
    </lineage>
</organism>
<feature type="transmembrane region" description="Helical" evidence="2">
    <location>
        <begin position="29"/>
        <end position="51"/>
    </location>
</feature>
<dbReference type="EMBL" id="VRLW01000001">
    <property type="protein sequence ID" value="KAA1257757.1"/>
    <property type="molecule type" value="Genomic_DNA"/>
</dbReference>
<evidence type="ECO:0000256" key="2">
    <source>
        <dbReference type="SAM" id="Phobius"/>
    </source>
</evidence>
<evidence type="ECO:0000313" key="3">
    <source>
        <dbReference type="EMBL" id="KAA1257757.1"/>
    </source>
</evidence>
<keyword evidence="2" id="KW-1133">Transmembrane helix</keyword>
<evidence type="ECO:0000256" key="1">
    <source>
        <dbReference type="SAM" id="MobiDB-lite"/>
    </source>
</evidence>
<proteinExistence type="predicted"/>
<feature type="compositionally biased region" description="Polar residues" evidence="1">
    <location>
        <begin position="1"/>
        <end position="12"/>
    </location>
</feature>
<sequence>MSRQHQLNPNRFKSNRSQSNRSQSNRSGIILLVVLGSLAFFSILVATYLVFSNDSRDSSFAIAKRNTNQPDVRAATEEALMLLIRGTDDPNAPFYGEDLLSDFYGRSDGIDVQVHHVPTFAAGPLYAGEGFIRFPVSQNGTVRPTGLAAFPFDDAYSGRLVTFTQGALANQTYRVIRSSFVPPTAAIPAHDNLFIQVDAEVFGGLTPTAAQVRQLFYRDAADLTTGGYEFHINGSPRNALGLGFVAGANVDATTMDAAFVAELGQPSNPNAAFDATSNPAIGLNLPVALQPNHIGSNVNKALTPGDFDEDYDAADFNNWFLSHRNPDGSVIPSFHRPSVLNYILNDNPDWSAAANTDYRDLLVSLSRATFRPIPIEDGQFIPNADVNNRTPAINGRFTGGSSEFALRSAQRFVTPDNGTLINQAQNRLDQLAKALINPLNGWDVDNDSDGIADSVWIDLNLPMFTSPEGKLIRPLVAPMIEDLGGRLNLNAIGNLTLPYVGGGHSSLAAAWGKTAAEYTAQYGTTPAIQPEDVFRGLGWGPADATLPITLLGGTVPAAQQTAISGVFGQILNRRYQFGQRAFAANEAPGRVDREIHDALRFSYRLPFQRAADSMGYSDDVYGRGGIAIGRDGNLVASDSGTIIDAGDLGTTPVEPAFNEAINTPYEADPTGRLGGDTPYTYAEFEGLLRQFDFDTEMLPARLTTLFNEIGSVNPNVASQLARSVTPHSRSNDSPASFGDSRSSVLSLIELLEAVAGNTIGSHYTQIELDRLLPPELRIGNKLDINRRFGNYVDDNGNLVIDEPLETNRADADGIDNNSDGTVDEPGETLGEIQTYVIRDGQTARPGRYTATPGNSITPNYVFDSEAQNDASGTLMPTGDHGRQLLARHLYVLMMTVTRDLTAPGTAAPIIPVDAITDGLFSPQQLQLYRARRIAQWAVNVVDYRDSDSIMTAFEYDPDPFTRNGSTREGWDVDGNLLTAESIEVAFSAGGTTTTMVRPVVWGVEEPDLIFSESLAMHDLRVRDAMRDSGAGDDIAGGDPNTDQVRIPQGSLFLELYCPRPVIAGDQTTKSRVPRELYDMPAPLTGVATLDLDRQAPIDLAQASAPIATARTGAPVWRIAITEPHFVGSGNDTENFAVQRDLRPDTASFDIQSLDEVDDSVVGTMNFDRFILFGDFIETDTAPDAAFDDVVALLAATGLSDAATGLSQQMTAEQVFYAPSIATVPEINAVRNLQPGQYLTLAPRVTTVLGSKEHPVGAPVEPGIPSEQKFLLTDLQGIIHTAMDDTRLTPSLTTTPTAATDGYTPALPMMIAAPRPTGWPNGTATVTNLENNVVGLSVSEPLPRGGSYYPLPPLRYNGTEDLDGDGTEDYLLTDAYIDFSNAATNALDDPLDLATGRIPGADPTAAVPPVEPPTGTTPNYCTAVLQRLADPTIPWNAVTNPYRTMDWITVDLTVFSGEDREVVSGTYAARSRQRNGAMRSVAFPTVITQPGMQSLYSYQTDEATPSLTMDTAVPEYFRFVVAGGGQPHLGNSLSYLNNANAIANPGYVGFAPSIGLNGALAITNNDRNLPSVPFAKHPWLNRPFASVAELMMVPACSQARLFEEFTVVAAATGDPSIYTPEMIAATSPVSPQRIVEIDAFRGGFRHLLNFFASTHPDSAATDVPEFHRIFELINTRPRFAGELEPILPGRIEGLGTVMLPLTELLSAPFCYLYDDNRVGTVNLNTMSQFQTWAGMMQGHLRNAEFNIETGSGATEDQLSFARWIEGRRGYPVPTAPTPDLPVTGTAPYNYDGLRLNPEYPTQFAGVMRTGINANFAMNVRNSGTVEPLRRRETHAGLLRGKGPLGVNDPAGGLATDDAFFVRDELQLPTAGTQPHTDRFRNPFVRYQSLMRMPNLASDNSQVFLLRMTLGFFEVDASTGGLGTEYNADQGENKRYRSLYIIDRSIPVGFVPGQDLNARDVVVFESYPE</sequence>
<gene>
    <name evidence="3" type="ORF">LF1_02470</name>
</gene>
<protein>
    <submittedName>
        <fullName evidence="3">Uncharacterized protein</fullName>
    </submittedName>
</protein>
<evidence type="ECO:0000313" key="4">
    <source>
        <dbReference type="Proteomes" id="UP000322699"/>
    </source>
</evidence>
<dbReference type="RefSeq" id="WP_084422748.1">
    <property type="nucleotide sequence ID" value="NZ_LWSK01000068.1"/>
</dbReference>
<comment type="caution">
    <text evidence="3">The sequence shown here is derived from an EMBL/GenBank/DDBJ whole genome shotgun (WGS) entry which is preliminary data.</text>
</comment>
<dbReference type="OrthoDB" id="219623at2"/>
<name>A0A5B1C9F2_9BACT</name>
<dbReference type="Proteomes" id="UP000322699">
    <property type="component" value="Unassembled WGS sequence"/>
</dbReference>
<keyword evidence="2" id="KW-0472">Membrane</keyword>
<accession>A0A5B1C9F2</accession>
<keyword evidence="4" id="KW-1185">Reference proteome</keyword>
<reference evidence="3 4" key="1">
    <citation type="submission" date="2019-08" db="EMBL/GenBank/DDBJ databases">
        <title>Deep-cultivation of Planctomycetes and their phenomic and genomic characterization uncovers novel biology.</title>
        <authorList>
            <person name="Wiegand S."/>
            <person name="Jogler M."/>
            <person name="Boedeker C."/>
            <person name="Pinto D."/>
            <person name="Vollmers J."/>
            <person name="Rivas-Marin E."/>
            <person name="Kohn T."/>
            <person name="Peeters S.H."/>
            <person name="Heuer A."/>
            <person name="Rast P."/>
            <person name="Oberbeckmann S."/>
            <person name="Bunk B."/>
            <person name="Jeske O."/>
            <person name="Meyerdierks A."/>
            <person name="Storesund J.E."/>
            <person name="Kallscheuer N."/>
            <person name="Luecker S."/>
            <person name="Lage O.M."/>
            <person name="Pohl T."/>
            <person name="Merkel B.J."/>
            <person name="Hornburger P."/>
            <person name="Mueller R.-W."/>
            <person name="Bruemmer F."/>
            <person name="Labrenz M."/>
            <person name="Spormann A.M."/>
            <person name="Op Den Camp H."/>
            <person name="Overmann J."/>
            <person name="Amann R."/>
            <person name="Jetten M.S.M."/>
            <person name="Mascher T."/>
            <person name="Medema M.H."/>
            <person name="Devos D.P."/>
            <person name="Kaster A.-K."/>
            <person name="Ovreas L."/>
            <person name="Rohde M."/>
            <person name="Galperin M.Y."/>
            <person name="Jogler C."/>
        </authorList>
    </citation>
    <scope>NUCLEOTIDE SEQUENCE [LARGE SCALE GENOMIC DNA]</scope>
    <source>
        <strain evidence="3 4">LF1</strain>
    </source>
</reference>
<keyword evidence="2" id="KW-0812">Transmembrane</keyword>